<dbReference type="SUPFAM" id="SSF53850">
    <property type="entry name" value="Periplasmic binding protein-like II"/>
    <property type="match status" value="1"/>
</dbReference>
<keyword evidence="2" id="KW-1185">Reference proteome</keyword>
<sequence length="256" mass="28854">MRYWLLALFLVIDVGCMRVIADDDLTIYGELTPGLAHQNADGAQSGLLIDVMRMLQRRTGHAGQLQMVPWVRGYRSTLQNQAPVALFAAAFNEERRALFYWVGPLVDVQWCFSVLDDSGLTGLSLEQARELPAIGVVKNDAREALLRRLGFTNLLLVESDDENVRMLQRGRTSAWLSSTITDRLHLSKVGLGKESIRHLHCFERQGLFLVFNRVTPEPVYAQWRDALAAARADGEFEQILAAYGQQLPSTKIDKKR</sequence>
<dbReference type="PANTHER" id="PTHR38834:SF3">
    <property type="entry name" value="SOLUTE-BINDING PROTEIN FAMILY 3_N-TERMINAL DOMAIN-CONTAINING PROTEIN"/>
    <property type="match status" value="1"/>
</dbReference>
<reference evidence="1 2" key="1">
    <citation type="journal article" date="2013" name="Genome Announc.">
        <title>Complete genome sequence of Simiduia agarivorans SA1(T), a marine bacterium able to degrade a variety of polysaccharides.</title>
        <authorList>
            <person name="Lin S.Y."/>
            <person name="Shieh W.Y."/>
            <person name="Chen J.S."/>
            <person name="Tang S.L."/>
        </authorList>
    </citation>
    <scope>NUCLEOTIDE SEQUENCE [LARGE SCALE GENOMIC DNA]</scope>
    <source>
        <strain evidence="2">DSM 21679 / JCM 13881 / BCRC 17597 / SA1</strain>
    </source>
</reference>
<dbReference type="KEGG" id="saga:M5M_06780"/>
<dbReference type="STRING" id="1117647.M5M_06780"/>
<evidence type="ECO:0000313" key="1">
    <source>
        <dbReference type="EMBL" id="AFU98551.2"/>
    </source>
</evidence>
<dbReference type="eggNOG" id="COG0834">
    <property type="taxonomic scope" value="Bacteria"/>
</dbReference>
<dbReference type="Proteomes" id="UP000000466">
    <property type="component" value="Chromosome"/>
</dbReference>
<dbReference type="HOGENOM" id="CLU_064076_1_2_6"/>
<dbReference type="EMBL" id="CP003746">
    <property type="protein sequence ID" value="AFU98551.2"/>
    <property type="molecule type" value="Genomic_DNA"/>
</dbReference>
<dbReference type="Gene3D" id="3.40.190.10">
    <property type="entry name" value="Periplasmic binding protein-like II"/>
    <property type="match status" value="2"/>
</dbReference>
<gene>
    <name evidence="1" type="ordered locus">M5M_06780</name>
</gene>
<accession>K4KHQ0</accession>
<protein>
    <submittedName>
        <fullName evidence="1">Family 3 extracellular solute-binding protein</fullName>
    </submittedName>
</protein>
<name>K4KHQ0_SIMAS</name>
<proteinExistence type="predicted"/>
<evidence type="ECO:0000313" key="2">
    <source>
        <dbReference type="Proteomes" id="UP000000466"/>
    </source>
</evidence>
<dbReference type="PANTHER" id="PTHR38834">
    <property type="entry name" value="PERIPLASMIC SUBSTRATE BINDING PROTEIN FAMILY 3"/>
    <property type="match status" value="1"/>
</dbReference>
<dbReference type="AlphaFoldDB" id="K4KHQ0"/>
<organism evidence="1 2">
    <name type="scientific">Simiduia agarivorans (strain DSM 21679 / JCM 13881 / BCRC 17597 / SA1)</name>
    <dbReference type="NCBI Taxonomy" id="1117647"/>
    <lineage>
        <taxon>Bacteria</taxon>
        <taxon>Pseudomonadati</taxon>
        <taxon>Pseudomonadota</taxon>
        <taxon>Gammaproteobacteria</taxon>
        <taxon>Cellvibrionales</taxon>
        <taxon>Cellvibrionaceae</taxon>
        <taxon>Simiduia</taxon>
    </lineage>
</organism>